<reference evidence="2 3" key="1">
    <citation type="submission" date="2016-07" db="EMBL/GenBank/DDBJ databases">
        <authorList>
            <person name="Townsley L."/>
            <person name="Shank E.A."/>
        </authorList>
    </citation>
    <scope>NUCLEOTIDE SEQUENCE [LARGE SCALE GENOMIC DNA]</scope>
    <source>
        <strain evidence="2 3">CH01</strain>
    </source>
</reference>
<dbReference type="PIRSF" id="PIRSF005962">
    <property type="entry name" value="Pept_M20D_amidohydro"/>
    <property type="match status" value="1"/>
</dbReference>
<evidence type="ECO:0000259" key="1">
    <source>
        <dbReference type="Pfam" id="PF07687"/>
    </source>
</evidence>
<dbReference type="Pfam" id="PF01546">
    <property type="entry name" value="Peptidase_M20"/>
    <property type="match status" value="1"/>
</dbReference>
<dbReference type="InterPro" id="IPR002933">
    <property type="entry name" value="Peptidase_M20"/>
</dbReference>
<dbReference type="Gene3D" id="3.30.70.360">
    <property type="match status" value="1"/>
</dbReference>
<dbReference type="InterPro" id="IPR017439">
    <property type="entry name" value="Amidohydrolase"/>
</dbReference>
<accession>A0ABX2ZMF1</accession>
<dbReference type="Proteomes" id="UP000094580">
    <property type="component" value="Unassembled WGS sequence"/>
</dbReference>
<dbReference type="PANTHER" id="PTHR11014">
    <property type="entry name" value="PEPTIDASE M20 FAMILY MEMBER"/>
    <property type="match status" value="1"/>
</dbReference>
<sequence length="391" mass="43521">MNPQSYLDHNKETILQTYQDLHKLAEPSWHEEKTAKYLRERLKNAEVEIKTFKNHFGFIAEIKGQNDTVVALRADMDALVQEVDGVVMANHSCGHDAHSTMVLYAALAISESGIKPNHTIRFIFQPAEEKGEGALQMMEDGALDNVISLFGVHLRPEREVPFQKASPVIIHGSAETIKGTIRGIQAHASRPQDGINAIEVAAEIVNKLKRINLNTDIPHSIKMTQIQTENEASNTIPETVKFSLDVRAQTNDIMNQLNARTVEVFEETMIETKAKISWSMEEFVPAAVQNEQAIKITERAIAEVIGHENLVPECISNGGEDFHFYTNKYPQIAATMVGLGCGLTPGLHHPHMSFNLEALHYGAKILTQTVLLASEQEQLRGEANAKQTESF</sequence>
<protein>
    <submittedName>
        <fullName evidence="2">Amidohydrolase</fullName>
    </submittedName>
</protein>
<dbReference type="NCBIfam" id="TIGR01891">
    <property type="entry name" value="amidohydrolases"/>
    <property type="match status" value="1"/>
</dbReference>
<evidence type="ECO:0000313" key="2">
    <source>
        <dbReference type="EMBL" id="ODG89669.1"/>
    </source>
</evidence>
<name>A0ABX2ZMF1_9BACI</name>
<dbReference type="EMBL" id="MDKC01000037">
    <property type="protein sequence ID" value="ODG89669.1"/>
    <property type="molecule type" value="Genomic_DNA"/>
</dbReference>
<organism evidence="2 3">
    <name type="scientific">Gottfriedia luciferensis</name>
    <dbReference type="NCBI Taxonomy" id="178774"/>
    <lineage>
        <taxon>Bacteria</taxon>
        <taxon>Bacillati</taxon>
        <taxon>Bacillota</taxon>
        <taxon>Bacilli</taxon>
        <taxon>Bacillales</taxon>
        <taxon>Bacillaceae</taxon>
        <taxon>Gottfriedia</taxon>
    </lineage>
</organism>
<gene>
    <name evidence="2" type="ORF">BED47_14735</name>
</gene>
<dbReference type="SUPFAM" id="SSF53187">
    <property type="entry name" value="Zn-dependent exopeptidases"/>
    <property type="match status" value="1"/>
</dbReference>
<feature type="domain" description="Peptidase M20 dimerisation" evidence="1">
    <location>
        <begin position="179"/>
        <end position="269"/>
    </location>
</feature>
<comment type="caution">
    <text evidence="2">The sequence shown here is derived from an EMBL/GenBank/DDBJ whole genome shotgun (WGS) entry which is preliminary data.</text>
</comment>
<dbReference type="SUPFAM" id="SSF55031">
    <property type="entry name" value="Bacterial exopeptidase dimerisation domain"/>
    <property type="match status" value="1"/>
</dbReference>
<dbReference type="InterPro" id="IPR036264">
    <property type="entry name" value="Bact_exopeptidase_dim_dom"/>
</dbReference>
<dbReference type="RefSeq" id="WP_069035452.1">
    <property type="nucleotide sequence ID" value="NZ_MDKC01000037.1"/>
</dbReference>
<proteinExistence type="predicted"/>
<dbReference type="PANTHER" id="PTHR11014:SF122">
    <property type="entry name" value="AMIDOHYDROLASE AMHX"/>
    <property type="match status" value="1"/>
</dbReference>
<dbReference type="Gene3D" id="3.40.630.10">
    <property type="entry name" value="Zn peptidases"/>
    <property type="match status" value="1"/>
</dbReference>
<dbReference type="Pfam" id="PF07687">
    <property type="entry name" value="M20_dimer"/>
    <property type="match status" value="1"/>
</dbReference>
<dbReference type="InterPro" id="IPR011650">
    <property type="entry name" value="Peptidase_M20_dimer"/>
</dbReference>
<evidence type="ECO:0000313" key="3">
    <source>
        <dbReference type="Proteomes" id="UP000094580"/>
    </source>
</evidence>
<keyword evidence="3" id="KW-1185">Reference proteome</keyword>